<dbReference type="InterPro" id="IPR051278">
    <property type="entry name" value="HdrB/HdrD_reductase"/>
</dbReference>
<dbReference type="PANTHER" id="PTHR42947:SF1">
    <property type="entry name" value="COB--COM HETERODISULFIDE REDUCTASE SUBUNIT B 1"/>
    <property type="match status" value="1"/>
</dbReference>
<dbReference type="Pfam" id="PF02754">
    <property type="entry name" value="CCG"/>
    <property type="match status" value="2"/>
</dbReference>
<dbReference type="GO" id="GO:0016491">
    <property type="term" value="F:oxidoreductase activity"/>
    <property type="evidence" value="ECO:0007669"/>
    <property type="project" value="UniProtKB-KW"/>
</dbReference>
<gene>
    <name evidence="3" type="ORF">H9874_09465</name>
</gene>
<evidence type="ECO:0000313" key="4">
    <source>
        <dbReference type="Proteomes" id="UP000824264"/>
    </source>
</evidence>
<dbReference type="Proteomes" id="UP000824264">
    <property type="component" value="Unassembled WGS sequence"/>
</dbReference>
<keyword evidence="1" id="KW-0560">Oxidoreductase</keyword>
<evidence type="ECO:0000259" key="2">
    <source>
        <dbReference type="Pfam" id="PF02754"/>
    </source>
</evidence>
<comment type="caution">
    <text evidence="3">The sequence shown here is derived from an EMBL/GenBank/DDBJ whole genome shotgun (WGS) entry which is preliminary data.</text>
</comment>
<dbReference type="EMBL" id="DXGI01000358">
    <property type="protein sequence ID" value="HIW79354.1"/>
    <property type="molecule type" value="Genomic_DNA"/>
</dbReference>
<name>A0A9D1R157_9BACT</name>
<dbReference type="InterPro" id="IPR004017">
    <property type="entry name" value="Cys_rich_dom"/>
</dbReference>
<accession>A0A9D1R157</accession>
<evidence type="ECO:0000313" key="3">
    <source>
        <dbReference type="EMBL" id="HIW79354.1"/>
    </source>
</evidence>
<sequence>MKLAYYPGCSGQGTSAEYERSTRAVCRALEIALKEIPDWSCCGSTPAHACDHVLSAALSARNLALAAKDGAERVGTPCPSCLANLKTAKYRMKDEAFRGKVDALLDEPCPEELPDTVSILQVLVEDYGLEAIAEKVKKPLEGVKIACYYGCLMSRPADIMQFDNAENPMAMDNIMTALGAEVVPFPLKTECCGAAMGIPRRDITARLTGRILERAQAFGADAVVVACPLCHMNLDLRQRQAVGGSMKMPVLYFTQLMGLALGLPQQELGFEKLCVSPDALLRKIDAAAAAKAAAAKANEATEEAKA</sequence>
<dbReference type="Gene3D" id="1.20.1050.140">
    <property type="match status" value="1"/>
</dbReference>
<dbReference type="PANTHER" id="PTHR42947">
    <property type="entry name" value="COB--COM HETERODISULFIDE REDUCTASE SUBUNIT B 1"/>
    <property type="match status" value="1"/>
</dbReference>
<feature type="domain" description="Cysteine-rich" evidence="2">
    <location>
        <begin position="146"/>
        <end position="235"/>
    </location>
</feature>
<organism evidence="3 4">
    <name type="scientific">Candidatus Bilophila faecipullorum</name>
    <dbReference type="NCBI Taxonomy" id="2838482"/>
    <lineage>
        <taxon>Bacteria</taxon>
        <taxon>Pseudomonadati</taxon>
        <taxon>Thermodesulfobacteriota</taxon>
        <taxon>Desulfovibrionia</taxon>
        <taxon>Desulfovibrionales</taxon>
        <taxon>Desulfovibrionaceae</taxon>
        <taxon>Bilophila</taxon>
    </lineage>
</organism>
<proteinExistence type="predicted"/>
<feature type="domain" description="Cysteine-rich" evidence="2">
    <location>
        <begin position="4"/>
        <end position="86"/>
    </location>
</feature>
<reference evidence="3" key="1">
    <citation type="journal article" date="2021" name="PeerJ">
        <title>Extensive microbial diversity within the chicken gut microbiome revealed by metagenomics and culture.</title>
        <authorList>
            <person name="Gilroy R."/>
            <person name="Ravi A."/>
            <person name="Getino M."/>
            <person name="Pursley I."/>
            <person name="Horton D.L."/>
            <person name="Alikhan N.F."/>
            <person name="Baker D."/>
            <person name="Gharbi K."/>
            <person name="Hall N."/>
            <person name="Watson M."/>
            <person name="Adriaenssens E.M."/>
            <person name="Foster-Nyarko E."/>
            <person name="Jarju S."/>
            <person name="Secka A."/>
            <person name="Antonio M."/>
            <person name="Oren A."/>
            <person name="Chaudhuri R.R."/>
            <person name="La Ragione R."/>
            <person name="Hildebrand F."/>
            <person name="Pallen M.J."/>
        </authorList>
    </citation>
    <scope>NUCLEOTIDE SEQUENCE</scope>
    <source>
        <strain evidence="3">ChiSxjej5B17-1746</strain>
    </source>
</reference>
<evidence type="ECO:0000256" key="1">
    <source>
        <dbReference type="ARBA" id="ARBA00023002"/>
    </source>
</evidence>
<dbReference type="AlphaFoldDB" id="A0A9D1R157"/>
<reference evidence="3" key="2">
    <citation type="submission" date="2021-04" db="EMBL/GenBank/DDBJ databases">
        <authorList>
            <person name="Gilroy R."/>
        </authorList>
    </citation>
    <scope>NUCLEOTIDE SEQUENCE</scope>
    <source>
        <strain evidence="3">ChiSxjej5B17-1746</strain>
    </source>
</reference>
<protein>
    <submittedName>
        <fullName evidence="3">CoB--CoM heterodisulfide reductase iron-sulfur subunit B family protein</fullName>
    </submittedName>
</protein>